<dbReference type="SUPFAM" id="SSF53474">
    <property type="entry name" value="alpha/beta-Hydrolases"/>
    <property type="match status" value="1"/>
</dbReference>
<proteinExistence type="predicted"/>
<evidence type="ECO:0000259" key="1">
    <source>
        <dbReference type="Pfam" id="PF00326"/>
    </source>
</evidence>
<protein>
    <submittedName>
        <fullName evidence="2">Prolyl oligopeptidase family protein</fullName>
    </submittedName>
</protein>
<dbReference type="InterPro" id="IPR001375">
    <property type="entry name" value="Peptidase_S9_cat"/>
</dbReference>
<dbReference type="GO" id="GO:0006508">
    <property type="term" value="P:proteolysis"/>
    <property type="evidence" value="ECO:0007669"/>
    <property type="project" value="InterPro"/>
</dbReference>
<evidence type="ECO:0000313" key="2">
    <source>
        <dbReference type="EMBL" id="SHL58844.1"/>
    </source>
</evidence>
<feature type="domain" description="Peptidase S9 prolyl oligopeptidase catalytic" evidence="1">
    <location>
        <begin position="447"/>
        <end position="619"/>
    </location>
</feature>
<dbReference type="GO" id="GO:0008236">
    <property type="term" value="F:serine-type peptidase activity"/>
    <property type="evidence" value="ECO:0007669"/>
    <property type="project" value="InterPro"/>
</dbReference>
<dbReference type="Gene3D" id="3.40.50.1820">
    <property type="entry name" value="alpha/beta hydrolase"/>
    <property type="match status" value="1"/>
</dbReference>
<dbReference type="Pfam" id="PF00326">
    <property type="entry name" value="Peptidase_S9"/>
    <property type="match status" value="1"/>
</dbReference>
<dbReference type="EMBL" id="FRBL01000004">
    <property type="protein sequence ID" value="SHL58844.1"/>
    <property type="molecule type" value="Genomic_DNA"/>
</dbReference>
<gene>
    <name evidence="2" type="ORF">SAMN05444266_10485</name>
</gene>
<reference evidence="2 3" key="1">
    <citation type="submission" date="2016-11" db="EMBL/GenBank/DDBJ databases">
        <authorList>
            <person name="Jaros S."/>
            <person name="Januszkiewicz K."/>
            <person name="Wedrychowicz H."/>
        </authorList>
    </citation>
    <scope>NUCLEOTIDE SEQUENCE [LARGE SCALE GENOMIC DNA]</scope>
    <source>
        <strain evidence="2 3">DSM 27406</strain>
    </source>
</reference>
<dbReference type="InterPro" id="IPR050278">
    <property type="entry name" value="Serine_Prot_S9B/DPPIV"/>
</dbReference>
<dbReference type="STRING" id="1419482.SAMN05444266_10485"/>
<dbReference type="InterPro" id="IPR029058">
    <property type="entry name" value="AB_hydrolase_fold"/>
</dbReference>
<name>A0A1M7BV81_9BACT</name>
<organism evidence="2 3">
    <name type="scientific">Chitinophaga jiangningensis</name>
    <dbReference type="NCBI Taxonomy" id="1419482"/>
    <lineage>
        <taxon>Bacteria</taxon>
        <taxon>Pseudomonadati</taxon>
        <taxon>Bacteroidota</taxon>
        <taxon>Chitinophagia</taxon>
        <taxon>Chitinophagales</taxon>
        <taxon>Chitinophagaceae</taxon>
        <taxon>Chitinophaga</taxon>
    </lineage>
</organism>
<dbReference type="GO" id="GO:0008239">
    <property type="term" value="F:dipeptidyl-peptidase activity"/>
    <property type="evidence" value="ECO:0007669"/>
    <property type="project" value="TreeGrafter"/>
</dbReference>
<evidence type="ECO:0000313" key="3">
    <source>
        <dbReference type="Proteomes" id="UP000184420"/>
    </source>
</evidence>
<dbReference type="PANTHER" id="PTHR11731">
    <property type="entry name" value="PROTEASE FAMILY S9B,C DIPEPTIDYL-PEPTIDASE IV-RELATED"/>
    <property type="match status" value="1"/>
</dbReference>
<sequence length="628" mass="71030">MNSLLLLLGLSLQGTAPDTTWLPTLRHDTLLARATPTDKEIIVATNWQNKRIISAVKHYAYYMETSPQKSATPNPIIWTEQPATSTRPKTALIDLKTGRTIPMGDTRSLLIRTYGDTVLMLTQTDKRVLEFTQLSTGDKYQIADDKVVTGAMSNGLSPNGQLIVYYDNAAYHCYHISLKQTKPISPDIKTDLHYLYRNDLFASPRGIAGWNKAGTKVYIYDAFDLWEVDPLGTTPAQNLTRGFGARHHILLTVQEFNNQPKNKPIEFPLILNAFNIDTKENGWYKLTRGKAPELLTMGNYQYDIMNNPYVPDQSNFPPIKRNDSIIVRRQSATEAPNLFYTKDFKHFTQLTFNQPDHKYTAQLTTYNTLDSQQRQAILYKPANFDSTKKYPVIVHLYERKSDALNSYLKTEPLTSGCNINIPTYTQNGYLVFTPDIYYTPGDPMQSAYDAVLGAAEYLEKLHFVDPKRIGLQGCSWGAIQINYLVTHSNKFAAAVSASGIADWMTAYNSLVNNGRPNAENFENGQFRMKATPWDIPEQYLKNSPIYAADKMNTPLLLMHTTNDGACPFSNILSFFLALRRLHKPAWLLQYSDGNHGVTGASAMDFSERMQAFFDHYLKNATATGWLSD</sequence>
<dbReference type="PANTHER" id="PTHR11731:SF193">
    <property type="entry name" value="DIPEPTIDYL PEPTIDASE 9"/>
    <property type="match status" value="1"/>
</dbReference>
<keyword evidence="3" id="KW-1185">Reference proteome</keyword>
<dbReference type="AlphaFoldDB" id="A0A1M7BV81"/>
<dbReference type="Proteomes" id="UP000184420">
    <property type="component" value="Unassembled WGS sequence"/>
</dbReference>
<accession>A0A1M7BV81</accession>